<proteinExistence type="predicted"/>
<dbReference type="InterPro" id="IPR011083">
    <property type="entry name" value="Phage_tail_collar_dom"/>
</dbReference>
<dbReference type="EMBL" id="CP029187">
    <property type="protein sequence ID" value="AWI25770.1"/>
    <property type="molecule type" value="Genomic_DNA"/>
</dbReference>
<dbReference type="SUPFAM" id="SSF88874">
    <property type="entry name" value="Receptor-binding domain of short tail fibre protein gp12"/>
    <property type="match status" value="1"/>
</dbReference>
<evidence type="ECO:0000313" key="3">
    <source>
        <dbReference type="Proteomes" id="UP000244937"/>
    </source>
</evidence>
<dbReference type="Gene3D" id="3.90.1340.10">
    <property type="entry name" value="Phage tail collar domain"/>
    <property type="match status" value="1"/>
</dbReference>
<evidence type="ECO:0000259" key="1">
    <source>
        <dbReference type="Pfam" id="PF07484"/>
    </source>
</evidence>
<dbReference type="Pfam" id="PF07484">
    <property type="entry name" value="Collar"/>
    <property type="match status" value="1"/>
</dbReference>
<dbReference type="RefSeq" id="WP_108903556.1">
    <property type="nucleotide sequence ID" value="NZ_CP029187.1"/>
</dbReference>
<organism evidence="2 3">
    <name type="scientific">Flavobacterium pallidum</name>
    <dbReference type="NCBI Taxonomy" id="2172098"/>
    <lineage>
        <taxon>Bacteria</taxon>
        <taxon>Pseudomonadati</taxon>
        <taxon>Bacteroidota</taxon>
        <taxon>Flavobacteriia</taxon>
        <taxon>Flavobacteriales</taxon>
        <taxon>Flavobacteriaceae</taxon>
        <taxon>Flavobacterium</taxon>
    </lineage>
</organism>
<dbReference type="OrthoDB" id="9810174at2"/>
<feature type="domain" description="Phage tail collar" evidence="1">
    <location>
        <begin position="6"/>
        <end position="62"/>
    </location>
</feature>
<dbReference type="AlphaFoldDB" id="A0A2S1SH97"/>
<reference evidence="2 3" key="1">
    <citation type="submission" date="2018-05" db="EMBL/GenBank/DDBJ databases">
        <title>Genome sequencing of Flavobacterium sp. HYN0049.</title>
        <authorList>
            <person name="Yi H."/>
            <person name="Baek C."/>
        </authorList>
    </citation>
    <scope>NUCLEOTIDE SEQUENCE [LARGE SCALE GENOMIC DNA]</scope>
    <source>
        <strain evidence="2 3">HYN0049</strain>
    </source>
</reference>
<dbReference type="InterPro" id="IPR037053">
    <property type="entry name" value="Phage_tail_collar_dom_sf"/>
</dbReference>
<dbReference type="Proteomes" id="UP000244937">
    <property type="component" value="Chromosome"/>
</dbReference>
<protein>
    <submittedName>
        <fullName evidence="2">Phage tail protein</fullName>
    </submittedName>
</protein>
<name>A0A2S1SH97_9FLAO</name>
<keyword evidence="3" id="KW-1185">Reference proteome</keyword>
<dbReference type="KEGG" id="fpal:HYN49_07575"/>
<gene>
    <name evidence="2" type="ORF">HYN49_07575</name>
</gene>
<sequence>MQPYLGQIMLFAGNFIPVGYLPCDGSLQSIAENDALYNLLGTTYGGDGMTTFGMPDLRGRAPQHFGTGPGLKSYTLGQMSGSETVTLTTAQMPAHNHVLTATVAPACNNGDEESSDNPVGNYLRRFPGTNTYSANMNGQTGQSDPFTIPMMPQGGSQPMDICQPSLVMTFCICSSGIYPSQS</sequence>
<accession>A0A2S1SH97</accession>
<evidence type="ECO:0000313" key="2">
    <source>
        <dbReference type="EMBL" id="AWI25770.1"/>
    </source>
</evidence>